<accession>A0A1D6EF88</accession>
<dbReference type="GO" id="GO:0016783">
    <property type="term" value="F:sulfurtransferase activity"/>
    <property type="evidence" value="ECO:0007669"/>
    <property type="project" value="InterPro"/>
</dbReference>
<evidence type="ECO:0000313" key="4">
    <source>
        <dbReference type="EMBL" id="ONM18857.1"/>
    </source>
</evidence>
<dbReference type="PROSITE" id="PS50206">
    <property type="entry name" value="RHODANESE_3"/>
    <property type="match status" value="1"/>
</dbReference>
<dbReference type="PANTHER" id="PTHR11364:SF27">
    <property type="entry name" value="SULFURTRANSFERASE"/>
    <property type="match status" value="1"/>
</dbReference>
<dbReference type="SUPFAM" id="SSF52821">
    <property type="entry name" value="Rhodanese/Cell cycle control phosphatase"/>
    <property type="match status" value="1"/>
</dbReference>
<dbReference type="InterPro" id="IPR001763">
    <property type="entry name" value="Rhodanese-like_dom"/>
</dbReference>
<keyword evidence="2" id="KW-0677">Repeat</keyword>
<protein>
    <submittedName>
        <fullName evidence="4">Zinc finger CCCH domain-containing protein 59</fullName>
    </submittedName>
</protein>
<name>A0A1D6EF88_MAIZE</name>
<evidence type="ECO:0000259" key="3">
    <source>
        <dbReference type="PROSITE" id="PS50206"/>
    </source>
</evidence>
<dbReference type="AlphaFoldDB" id="A0A1D6EF88"/>
<gene>
    <name evidence="4" type="ORF">ZEAMMB73_Zm00001d004407</name>
</gene>
<feature type="domain" description="Rhodanese" evidence="3">
    <location>
        <begin position="46"/>
        <end position="120"/>
    </location>
</feature>
<proteinExistence type="predicted"/>
<dbReference type="Gene3D" id="3.40.250.10">
    <property type="entry name" value="Rhodanese-like domain"/>
    <property type="match status" value="1"/>
</dbReference>
<reference evidence="4" key="1">
    <citation type="submission" date="2015-12" db="EMBL/GenBank/DDBJ databases">
        <title>Update maize B73 reference genome by single molecule sequencing technologies.</title>
        <authorList>
            <consortium name="Maize Genome Sequencing Project"/>
            <person name="Ware D."/>
        </authorList>
    </citation>
    <scope>NUCLEOTIDE SEQUENCE [LARGE SCALE GENOMIC DNA]</scope>
    <source>
        <tissue evidence="4">Seedling</tissue>
    </source>
</reference>
<dbReference type="PANTHER" id="PTHR11364">
    <property type="entry name" value="THIOSULFATE SULFERTANSFERASE"/>
    <property type="match status" value="1"/>
</dbReference>
<evidence type="ECO:0000256" key="1">
    <source>
        <dbReference type="ARBA" id="ARBA00022679"/>
    </source>
</evidence>
<dbReference type="InterPro" id="IPR045078">
    <property type="entry name" value="TST/MPST-like"/>
</dbReference>
<keyword evidence="1" id="KW-0808">Transferase</keyword>
<sequence>MQAAKRQTVATGSPTPGRTAWVGKGTVTALMIICKMKTQMMLLGGHIPGALFFDVDGVAHIPGALFFDVDGISDRTSSLPHMLPSEKAFSVAVSALGIYNKDGIVVYDGKGMFSAACVWWWGGLHSSHLEHQNRRANLCAEHGRQSLHDILLAQKQPWLVVLGCLM</sequence>
<dbReference type="EMBL" id="CM007648">
    <property type="protein sequence ID" value="ONM18857.1"/>
    <property type="molecule type" value="Genomic_DNA"/>
</dbReference>
<organism evidence="4">
    <name type="scientific">Zea mays</name>
    <name type="common">Maize</name>
    <dbReference type="NCBI Taxonomy" id="4577"/>
    <lineage>
        <taxon>Eukaryota</taxon>
        <taxon>Viridiplantae</taxon>
        <taxon>Streptophyta</taxon>
        <taxon>Embryophyta</taxon>
        <taxon>Tracheophyta</taxon>
        <taxon>Spermatophyta</taxon>
        <taxon>Magnoliopsida</taxon>
        <taxon>Liliopsida</taxon>
        <taxon>Poales</taxon>
        <taxon>Poaceae</taxon>
        <taxon>PACMAD clade</taxon>
        <taxon>Panicoideae</taxon>
        <taxon>Andropogonodae</taxon>
        <taxon>Andropogoneae</taxon>
        <taxon>Tripsacinae</taxon>
        <taxon>Zea</taxon>
    </lineage>
</organism>
<dbReference type="InterPro" id="IPR036873">
    <property type="entry name" value="Rhodanese-like_dom_sf"/>
</dbReference>
<evidence type="ECO:0000256" key="2">
    <source>
        <dbReference type="ARBA" id="ARBA00022737"/>
    </source>
</evidence>